<proteinExistence type="predicted"/>
<dbReference type="PANTHER" id="PTHR34220">
    <property type="entry name" value="SENSOR HISTIDINE KINASE YPDA"/>
    <property type="match status" value="1"/>
</dbReference>
<dbReference type="EMBL" id="JBHTJZ010000012">
    <property type="protein sequence ID" value="MFD0959977.1"/>
    <property type="molecule type" value="Genomic_DNA"/>
</dbReference>
<dbReference type="InterPro" id="IPR036890">
    <property type="entry name" value="HATPase_C_sf"/>
</dbReference>
<dbReference type="InterPro" id="IPR010559">
    <property type="entry name" value="Sig_transdc_His_kin_internal"/>
</dbReference>
<keyword evidence="4 8" id="KW-0808">Transferase</keyword>
<dbReference type="EC" id="2.7.13.3" evidence="8"/>
<name>A0ABW3HRE7_9BACL</name>
<comment type="subcellular location">
    <subcellularLocation>
        <location evidence="1">Cell membrane</location>
        <topology evidence="1">Multi-pass membrane protein</topology>
    </subcellularLocation>
</comment>
<evidence type="ECO:0000256" key="6">
    <source>
        <dbReference type="SAM" id="Phobius"/>
    </source>
</evidence>
<evidence type="ECO:0000256" key="5">
    <source>
        <dbReference type="ARBA" id="ARBA00023136"/>
    </source>
</evidence>
<evidence type="ECO:0000256" key="3">
    <source>
        <dbReference type="ARBA" id="ARBA00022553"/>
    </source>
</evidence>
<dbReference type="InterPro" id="IPR003660">
    <property type="entry name" value="HAMP_dom"/>
</dbReference>
<dbReference type="Gene3D" id="3.30.565.10">
    <property type="entry name" value="Histidine kinase-like ATPase, C-terminal domain"/>
    <property type="match status" value="1"/>
</dbReference>
<comment type="caution">
    <text evidence="8">The sequence shown here is derived from an EMBL/GenBank/DDBJ whole genome shotgun (WGS) entry which is preliminary data.</text>
</comment>
<evidence type="ECO:0000256" key="4">
    <source>
        <dbReference type="ARBA" id="ARBA00022679"/>
    </source>
</evidence>
<evidence type="ECO:0000313" key="9">
    <source>
        <dbReference type="Proteomes" id="UP001596989"/>
    </source>
</evidence>
<keyword evidence="5 6" id="KW-0472">Membrane</keyword>
<sequence length="608" mass="69773">MRRMVQLRAASLKTKLLVLLLLLSVIPVIIVGLTSRTLMFRSGMDQNTVIAEHFVDLVASEINAQFMSLDQMLNALIIDEAFQRYVHTSNEDTVSQLRQMQDFGDYLEKLAQSRTYIRGILYVDQGGKTFYESGAHNESINYLYDLRDDEFYGQLFERDSLSLLPTHERSYMHVGRREVFSLVKPVTSFSGKVEKARLIVEIDPQVFFAFMEKTERDSYHQILLYHEATGDHISISEGEAPAALLAQHEPQAAHKGTYIYQKNRSEGQTQVSYEQLAYDNWTLISLAELEEMSKGIKRATGVIWSVGALLVMGSIVLATLSANSILRPLYRLKQSMTMLSKTKKLIEVPRASHSEIDFLIHTYNKMLTRIDVMEMQVFKTTMRQKEVELLQLQAYINPHFLFNTLEIIELYAIRNEGEKIEEVVQIVAKMMRFSIRQDGGWTTVREELDYVRDLLRIHQFRTQNDIGVRWLIDPASEFIPIMKLSIQPFVENALKYGWSPVATAEPLELTVESTVSDSGLRLVISDNGTGMDEITLGYYRQLIASRGEIVHDYFKRHTGIYNVYRRFLLAYGSRLEMSIDHASSGGVRITIEIANKGDAEDDPDMRHR</sequence>
<dbReference type="RefSeq" id="WP_377564293.1">
    <property type="nucleotide sequence ID" value="NZ_JBHTJZ010000012.1"/>
</dbReference>
<dbReference type="PROSITE" id="PS50885">
    <property type="entry name" value="HAMP"/>
    <property type="match status" value="1"/>
</dbReference>
<keyword evidence="8" id="KW-0418">Kinase</keyword>
<keyword evidence="6" id="KW-1133">Transmembrane helix</keyword>
<evidence type="ECO:0000256" key="1">
    <source>
        <dbReference type="ARBA" id="ARBA00004651"/>
    </source>
</evidence>
<feature type="domain" description="HAMP" evidence="7">
    <location>
        <begin position="323"/>
        <end position="375"/>
    </location>
</feature>
<dbReference type="Proteomes" id="UP001596989">
    <property type="component" value="Unassembled WGS sequence"/>
</dbReference>
<accession>A0ABW3HRE7</accession>
<dbReference type="Pfam" id="PF06580">
    <property type="entry name" value="His_kinase"/>
    <property type="match status" value="1"/>
</dbReference>
<evidence type="ECO:0000313" key="8">
    <source>
        <dbReference type="EMBL" id="MFD0959977.1"/>
    </source>
</evidence>
<gene>
    <name evidence="8" type="ORF">ACFQ2I_11285</name>
</gene>
<dbReference type="Gene3D" id="6.10.340.10">
    <property type="match status" value="1"/>
</dbReference>
<dbReference type="GO" id="GO:0004673">
    <property type="term" value="F:protein histidine kinase activity"/>
    <property type="evidence" value="ECO:0007669"/>
    <property type="project" value="UniProtKB-EC"/>
</dbReference>
<feature type="transmembrane region" description="Helical" evidence="6">
    <location>
        <begin position="302"/>
        <end position="326"/>
    </location>
</feature>
<keyword evidence="2" id="KW-1003">Cell membrane</keyword>
<dbReference type="PANTHER" id="PTHR34220:SF7">
    <property type="entry name" value="SENSOR HISTIDINE KINASE YPDA"/>
    <property type="match status" value="1"/>
</dbReference>
<dbReference type="SUPFAM" id="SSF55874">
    <property type="entry name" value="ATPase domain of HSP90 chaperone/DNA topoisomerase II/histidine kinase"/>
    <property type="match status" value="1"/>
</dbReference>
<evidence type="ECO:0000256" key="2">
    <source>
        <dbReference type="ARBA" id="ARBA00022475"/>
    </source>
</evidence>
<keyword evidence="3" id="KW-0597">Phosphoprotein</keyword>
<dbReference type="InterPro" id="IPR050640">
    <property type="entry name" value="Bact_2-comp_sensor_kinase"/>
</dbReference>
<evidence type="ECO:0000259" key="7">
    <source>
        <dbReference type="PROSITE" id="PS50885"/>
    </source>
</evidence>
<keyword evidence="6" id="KW-0812">Transmembrane</keyword>
<organism evidence="8 9">
    <name type="scientific">Paenibacillus chungangensis</name>
    <dbReference type="NCBI Taxonomy" id="696535"/>
    <lineage>
        <taxon>Bacteria</taxon>
        <taxon>Bacillati</taxon>
        <taxon>Bacillota</taxon>
        <taxon>Bacilli</taxon>
        <taxon>Bacillales</taxon>
        <taxon>Paenibacillaceae</taxon>
        <taxon>Paenibacillus</taxon>
    </lineage>
</organism>
<reference evidence="9" key="1">
    <citation type="journal article" date="2019" name="Int. J. Syst. Evol. Microbiol.">
        <title>The Global Catalogue of Microorganisms (GCM) 10K type strain sequencing project: providing services to taxonomists for standard genome sequencing and annotation.</title>
        <authorList>
            <consortium name="The Broad Institute Genomics Platform"/>
            <consortium name="The Broad Institute Genome Sequencing Center for Infectious Disease"/>
            <person name="Wu L."/>
            <person name="Ma J."/>
        </authorList>
    </citation>
    <scope>NUCLEOTIDE SEQUENCE [LARGE SCALE GENOMIC DNA]</scope>
    <source>
        <strain evidence="9">CCUG 59129</strain>
    </source>
</reference>
<keyword evidence="9" id="KW-1185">Reference proteome</keyword>
<protein>
    <submittedName>
        <fullName evidence="8">Sensor histidine kinase</fullName>
        <ecNumber evidence="8">2.7.13.3</ecNumber>
    </submittedName>
</protein>